<dbReference type="EMBL" id="JAQBIE010000057">
    <property type="protein sequence ID" value="MDB6179710.1"/>
    <property type="molecule type" value="Genomic_DNA"/>
</dbReference>
<sequence>MAHVRRKFVDVLASQVNAIAEEEIRRIAMLYAVEKGAGCESPDARVALRQSRSSMIWKRGCICNCSKSQASRHWRRP</sequence>
<dbReference type="InterPro" id="IPR004291">
    <property type="entry name" value="Transposase_IS66_central"/>
</dbReference>
<reference evidence="2" key="1">
    <citation type="submission" date="2022-12" db="EMBL/GenBank/DDBJ databases">
        <title>Paracoccus onchidii sp. nov., isolated from a marine invertebrate from the South China Sea.</title>
        <authorList>
            <person name="Xu S."/>
            <person name="Liu Z."/>
            <person name="Xu Y."/>
        </authorList>
    </citation>
    <scope>NUCLEOTIDE SEQUENCE</scope>
    <source>
        <strain evidence="2">Z330</strain>
    </source>
</reference>
<evidence type="ECO:0000313" key="3">
    <source>
        <dbReference type="Proteomes" id="UP001165641"/>
    </source>
</evidence>
<evidence type="ECO:0000313" key="2">
    <source>
        <dbReference type="EMBL" id="MDB6179710.1"/>
    </source>
</evidence>
<dbReference type="Pfam" id="PF03050">
    <property type="entry name" value="DDE_Tnp_IS66"/>
    <property type="match status" value="1"/>
</dbReference>
<dbReference type="Proteomes" id="UP001165641">
    <property type="component" value="Unassembled WGS sequence"/>
</dbReference>
<comment type="caution">
    <text evidence="2">The sequence shown here is derived from an EMBL/GenBank/DDBJ whole genome shotgun (WGS) entry which is preliminary data.</text>
</comment>
<protein>
    <submittedName>
        <fullName evidence="2">Transposase</fullName>
    </submittedName>
</protein>
<proteinExistence type="predicted"/>
<gene>
    <name evidence="2" type="ORF">PAF17_19925</name>
</gene>
<keyword evidence="3" id="KW-1185">Reference proteome</keyword>
<organism evidence="2 3">
    <name type="scientific">Paracoccus onchidii</name>
    <dbReference type="NCBI Taxonomy" id="3017813"/>
    <lineage>
        <taxon>Bacteria</taxon>
        <taxon>Pseudomonadati</taxon>
        <taxon>Pseudomonadota</taxon>
        <taxon>Alphaproteobacteria</taxon>
        <taxon>Rhodobacterales</taxon>
        <taxon>Paracoccaceae</taxon>
        <taxon>Paracoccus</taxon>
    </lineage>
</organism>
<accession>A0ABT4ZK15</accession>
<name>A0ABT4ZK15_9RHOB</name>
<feature type="domain" description="Transposase IS66 central" evidence="1">
    <location>
        <begin position="1"/>
        <end position="57"/>
    </location>
</feature>
<evidence type="ECO:0000259" key="1">
    <source>
        <dbReference type="Pfam" id="PF03050"/>
    </source>
</evidence>